<feature type="compositionally biased region" description="Acidic residues" evidence="1">
    <location>
        <begin position="203"/>
        <end position="219"/>
    </location>
</feature>
<dbReference type="EMBL" id="JAACJM010000001">
    <property type="protein sequence ID" value="KAF5375202.1"/>
    <property type="molecule type" value="Genomic_DNA"/>
</dbReference>
<evidence type="ECO:0000313" key="4">
    <source>
        <dbReference type="Proteomes" id="UP000559256"/>
    </source>
</evidence>
<feature type="compositionally biased region" description="Pro residues" evidence="1">
    <location>
        <begin position="244"/>
        <end position="292"/>
    </location>
</feature>
<feature type="compositionally biased region" description="Basic and acidic residues" evidence="1">
    <location>
        <begin position="13"/>
        <end position="34"/>
    </location>
</feature>
<feature type="compositionally biased region" description="Polar residues" evidence="1">
    <location>
        <begin position="868"/>
        <end position="880"/>
    </location>
</feature>
<feature type="region of interest" description="Disordered" evidence="1">
    <location>
        <begin position="858"/>
        <end position="880"/>
    </location>
</feature>
<sequence length="892" mass="96832">MHFHSRQGPAQKGTEKGNKAERSKAKDFALVKKDTSDIQDEIDKLSALPNPTSADKGRLSSLQLELENINKKKEEYVKEHPEQRKLVYRARRSDKDKDAEEREKEERERITKKKRNLFLKNGLPKHPERSIYYDLIMNPYGVAPPGMPYMERPLLPGEVDSEAEDSDEDSDDDIVMPEGPPPGAEEEVDSDEDIPMPDGPPPDTEDSSTEPQGDIEDESNPPLPPGPPPLPPGPPPISTFMSAIPPPPHPGFPMTGIPPPPPPPAGFPLPPGPPPLGFPSFPPFPPNTPFPMNPLNTGLPPPPPGFYPRSRNSNPNSRNQSTGSIQDPLSSIPHQTYQAHQASRAQGHPSLPPKPAFTGASTAHSGPGPSQASAAAVAAATISAEPQLRDFKKEATAFVPSKLAKRKRGAGGAGSGTGAGSINAAPSVSSADGMDAEGGVDVSGSGFSEGIGEAKMKKPDLLGTLRGQFPFASPASTTGAGNKKAKVDDSSSKGKEKEKKKDDYEKFVEEIERSFVCTGGAIPSKKNNHYGKYNRDVTSRMYLESSDTAYPLLNALFLPMSSSPPLKGGGWKPSLTGRGARKKMTRLLKPITSRIPSIPIPKSLGVRGHKVEFKPSLRSEPPDSLKSLVQSSEPYPILKDLVTSVVSLRFTVDHLPYTKENEKLAEYSCQIIEAVAKTFSEIIPDPTQIPPEMAALLSQLTKLFNDIGDSLSLSRSEILSSVELKDLRRQLYALHSDVVGKGSQSVQSPCSRIKQTLRPWSGMLDGTYTFLQVVAQSSDPLPPLKSASAGIVACWDVSKRAKNSKLDALDLLEEIGEILDNAPSQPDLPNDIQRRLNRNEEILSKCKNDRDRIYRKTLAKKEEEEKTSIPSPASDPSNNIILSHPFHHTGFF</sequence>
<feature type="compositionally biased region" description="Acidic residues" evidence="1">
    <location>
        <begin position="184"/>
        <end position="195"/>
    </location>
</feature>
<dbReference type="GO" id="GO:0006396">
    <property type="term" value="P:RNA processing"/>
    <property type="evidence" value="ECO:0007669"/>
    <property type="project" value="InterPro"/>
</dbReference>
<dbReference type="OrthoDB" id="205569at2759"/>
<comment type="caution">
    <text evidence="3">The sequence shown here is derived from an EMBL/GenBank/DDBJ whole genome shotgun (WGS) entry which is preliminary data.</text>
</comment>
<feature type="compositionally biased region" description="Acidic residues" evidence="1">
    <location>
        <begin position="159"/>
        <end position="175"/>
    </location>
</feature>
<feature type="region of interest" description="Disordered" evidence="1">
    <location>
        <begin position="397"/>
        <end position="452"/>
    </location>
</feature>
<reference evidence="3 4" key="1">
    <citation type="journal article" date="2020" name="ISME J.">
        <title>Uncovering the hidden diversity of litter-decomposition mechanisms in mushroom-forming fungi.</title>
        <authorList>
            <person name="Floudas D."/>
            <person name="Bentzer J."/>
            <person name="Ahren D."/>
            <person name="Johansson T."/>
            <person name="Persson P."/>
            <person name="Tunlid A."/>
        </authorList>
    </citation>
    <scope>NUCLEOTIDE SEQUENCE [LARGE SCALE GENOMIC DNA]</scope>
    <source>
        <strain evidence="3 4">CBS 291.85</strain>
    </source>
</reference>
<dbReference type="AlphaFoldDB" id="A0A8H5LZF7"/>
<feature type="domain" description="Wbp11/ELF5/Saf1 N-terminal" evidence="2">
    <location>
        <begin position="16"/>
        <end position="71"/>
    </location>
</feature>
<evidence type="ECO:0000256" key="1">
    <source>
        <dbReference type="SAM" id="MobiDB-lite"/>
    </source>
</evidence>
<feature type="compositionally biased region" description="Basic and acidic residues" evidence="1">
    <location>
        <begin position="485"/>
        <end position="503"/>
    </location>
</feature>
<evidence type="ECO:0000313" key="3">
    <source>
        <dbReference type="EMBL" id="KAF5375202.1"/>
    </source>
</evidence>
<feature type="compositionally biased region" description="Polar residues" evidence="1">
    <location>
        <begin position="320"/>
        <end position="344"/>
    </location>
</feature>
<dbReference type="Proteomes" id="UP000559256">
    <property type="component" value="Unassembled WGS sequence"/>
</dbReference>
<evidence type="ECO:0000259" key="2">
    <source>
        <dbReference type="Pfam" id="PF09429"/>
    </source>
</evidence>
<keyword evidence="4" id="KW-1185">Reference proteome</keyword>
<gene>
    <name evidence="3" type="ORF">D9758_000559</name>
</gene>
<proteinExistence type="predicted"/>
<organism evidence="3 4">
    <name type="scientific">Tetrapyrgos nigripes</name>
    <dbReference type="NCBI Taxonomy" id="182062"/>
    <lineage>
        <taxon>Eukaryota</taxon>
        <taxon>Fungi</taxon>
        <taxon>Dikarya</taxon>
        <taxon>Basidiomycota</taxon>
        <taxon>Agaricomycotina</taxon>
        <taxon>Agaricomycetes</taxon>
        <taxon>Agaricomycetidae</taxon>
        <taxon>Agaricales</taxon>
        <taxon>Marasmiineae</taxon>
        <taxon>Marasmiaceae</taxon>
        <taxon>Tetrapyrgos</taxon>
    </lineage>
</organism>
<feature type="region of interest" description="Disordered" evidence="1">
    <location>
        <begin position="139"/>
        <end position="380"/>
    </location>
</feature>
<protein>
    <recommendedName>
        <fullName evidence="2">Wbp11/ELF5/Saf1 N-terminal domain-containing protein</fullName>
    </recommendedName>
</protein>
<feature type="compositionally biased region" description="Basic and acidic residues" evidence="1">
    <location>
        <begin position="71"/>
        <end position="109"/>
    </location>
</feature>
<feature type="compositionally biased region" description="Low complexity" evidence="1">
    <location>
        <begin position="308"/>
        <end position="319"/>
    </location>
</feature>
<feature type="compositionally biased region" description="Low complexity" evidence="1">
    <location>
        <begin position="370"/>
        <end position="380"/>
    </location>
</feature>
<dbReference type="Pfam" id="PF09429">
    <property type="entry name" value="Wbp11"/>
    <property type="match status" value="1"/>
</dbReference>
<feature type="compositionally biased region" description="Pro residues" evidence="1">
    <location>
        <begin position="221"/>
        <end position="237"/>
    </location>
</feature>
<dbReference type="InterPro" id="IPR019007">
    <property type="entry name" value="Wbp11/ELF5/Saf1_N"/>
</dbReference>
<feature type="region of interest" description="Disordered" evidence="1">
    <location>
        <begin position="71"/>
        <end position="125"/>
    </location>
</feature>
<feature type="compositionally biased region" description="Gly residues" evidence="1">
    <location>
        <begin position="410"/>
        <end position="419"/>
    </location>
</feature>
<feature type="compositionally biased region" description="Basic and acidic residues" evidence="1">
    <location>
        <begin position="858"/>
        <end position="867"/>
    </location>
</feature>
<name>A0A8H5LZF7_9AGAR</name>
<accession>A0A8H5LZF7</accession>
<feature type="region of interest" description="Disordered" evidence="1">
    <location>
        <begin position="1"/>
        <end position="34"/>
    </location>
</feature>
<feature type="region of interest" description="Disordered" evidence="1">
    <location>
        <begin position="467"/>
        <end position="503"/>
    </location>
</feature>